<evidence type="ECO:0000259" key="6">
    <source>
        <dbReference type="PROSITE" id="PS50157"/>
    </source>
</evidence>
<feature type="domain" description="C2H2-type" evidence="6">
    <location>
        <begin position="60"/>
        <end position="84"/>
    </location>
</feature>
<comment type="caution">
    <text evidence="7">The sequence shown here is derived from an EMBL/GenBank/DDBJ whole genome shotgun (WGS) entry which is preliminary data.</text>
</comment>
<evidence type="ECO:0000256" key="2">
    <source>
        <dbReference type="ARBA" id="ARBA00022737"/>
    </source>
</evidence>
<name>A0AAU9J8Z0_9CILI</name>
<protein>
    <recommendedName>
        <fullName evidence="6">C2H2-type domain-containing protein</fullName>
    </recommendedName>
</protein>
<dbReference type="AlphaFoldDB" id="A0AAU9J8Z0"/>
<keyword evidence="2" id="KW-0677">Repeat</keyword>
<dbReference type="SMART" id="SM00355">
    <property type="entry name" value="ZnF_C2H2"/>
    <property type="match status" value="2"/>
</dbReference>
<evidence type="ECO:0000313" key="7">
    <source>
        <dbReference type="EMBL" id="CAG9321730.1"/>
    </source>
</evidence>
<dbReference type="GO" id="GO:0005667">
    <property type="term" value="C:transcription regulator complex"/>
    <property type="evidence" value="ECO:0007669"/>
    <property type="project" value="TreeGrafter"/>
</dbReference>
<dbReference type="PROSITE" id="PS00028">
    <property type="entry name" value="ZINC_FINGER_C2H2_1"/>
    <property type="match status" value="2"/>
</dbReference>
<dbReference type="GO" id="GO:0031519">
    <property type="term" value="C:PcG protein complex"/>
    <property type="evidence" value="ECO:0007669"/>
    <property type="project" value="TreeGrafter"/>
</dbReference>
<dbReference type="Pfam" id="PF00096">
    <property type="entry name" value="zf-C2H2"/>
    <property type="match status" value="2"/>
</dbReference>
<dbReference type="GO" id="GO:0008270">
    <property type="term" value="F:zinc ion binding"/>
    <property type="evidence" value="ECO:0007669"/>
    <property type="project" value="UniProtKB-KW"/>
</dbReference>
<dbReference type="EMBL" id="CAJZBQ010000029">
    <property type="protein sequence ID" value="CAG9321730.1"/>
    <property type="molecule type" value="Genomic_DNA"/>
</dbReference>
<organism evidence="7 8">
    <name type="scientific">Blepharisma stoltei</name>
    <dbReference type="NCBI Taxonomy" id="1481888"/>
    <lineage>
        <taxon>Eukaryota</taxon>
        <taxon>Sar</taxon>
        <taxon>Alveolata</taxon>
        <taxon>Ciliophora</taxon>
        <taxon>Postciliodesmatophora</taxon>
        <taxon>Heterotrichea</taxon>
        <taxon>Heterotrichida</taxon>
        <taxon>Blepharismidae</taxon>
        <taxon>Blepharisma</taxon>
    </lineage>
</organism>
<keyword evidence="4" id="KW-0862">Zinc</keyword>
<dbReference type="GO" id="GO:0000981">
    <property type="term" value="F:DNA-binding transcription factor activity, RNA polymerase II-specific"/>
    <property type="evidence" value="ECO:0007669"/>
    <property type="project" value="TreeGrafter"/>
</dbReference>
<dbReference type="SUPFAM" id="SSF57667">
    <property type="entry name" value="beta-beta-alpha zinc fingers"/>
    <property type="match status" value="1"/>
</dbReference>
<evidence type="ECO:0000256" key="3">
    <source>
        <dbReference type="ARBA" id="ARBA00022771"/>
    </source>
</evidence>
<evidence type="ECO:0000256" key="5">
    <source>
        <dbReference type="PROSITE-ProRule" id="PRU00042"/>
    </source>
</evidence>
<dbReference type="GO" id="GO:0000785">
    <property type="term" value="C:chromatin"/>
    <property type="evidence" value="ECO:0007669"/>
    <property type="project" value="TreeGrafter"/>
</dbReference>
<dbReference type="Gene3D" id="3.30.160.60">
    <property type="entry name" value="Classic Zinc Finger"/>
    <property type="match status" value="2"/>
</dbReference>
<keyword evidence="1" id="KW-0479">Metal-binding</keyword>
<accession>A0AAU9J8Z0</accession>
<evidence type="ECO:0000256" key="4">
    <source>
        <dbReference type="ARBA" id="ARBA00022833"/>
    </source>
</evidence>
<proteinExistence type="predicted"/>
<evidence type="ECO:0000313" key="8">
    <source>
        <dbReference type="Proteomes" id="UP001162131"/>
    </source>
</evidence>
<dbReference type="InterPro" id="IPR036236">
    <property type="entry name" value="Znf_C2H2_sf"/>
</dbReference>
<evidence type="ECO:0000256" key="1">
    <source>
        <dbReference type="ARBA" id="ARBA00022723"/>
    </source>
</evidence>
<dbReference type="Proteomes" id="UP001162131">
    <property type="component" value="Unassembled WGS sequence"/>
</dbReference>
<sequence length="139" mass="15656">MKTRGALLTKKYSDSDFDESDLEYSSPKEKKFFCAICGLSYKSSSTLAMHMSCHKGEETYKCQKSGCNAKFKSKAQLAAHQRNHLALASLFSPNHIEIFKLTDMINMHQSFFESKVDVIIPAPSNHPQISLPPLIKPEK</sequence>
<keyword evidence="3 5" id="KW-0863">Zinc-finger</keyword>
<dbReference type="PROSITE" id="PS50157">
    <property type="entry name" value="ZINC_FINGER_C2H2_2"/>
    <property type="match status" value="2"/>
</dbReference>
<reference evidence="7" key="1">
    <citation type="submission" date="2021-09" db="EMBL/GenBank/DDBJ databases">
        <authorList>
            <consortium name="AG Swart"/>
            <person name="Singh M."/>
            <person name="Singh A."/>
            <person name="Seah K."/>
            <person name="Emmerich C."/>
        </authorList>
    </citation>
    <scope>NUCLEOTIDE SEQUENCE</scope>
    <source>
        <strain evidence="7">ATCC30299</strain>
    </source>
</reference>
<dbReference type="InterPro" id="IPR013087">
    <property type="entry name" value="Znf_C2H2_type"/>
</dbReference>
<keyword evidence="8" id="KW-1185">Reference proteome</keyword>
<gene>
    <name evidence="7" type="ORF">BSTOLATCC_MIC29641</name>
</gene>
<dbReference type="GO" id="GO:0000978">
    <property type="term" value="F:RNA polymerase II cis-regulatory region sequence-specific DNA binding"/>
    <property type="evidence" value="ECO:0007669"/>
    <property type="project" value="TreeGrafter"/>
</dbReference>
<dbReference type="PANTHER" id="PTHR14003:SF19">
    <property type="entry name" value="YY2 TRANSCRIPTION FACTOR"/>
    <property type="match status" value="1"/>
</dbReference>
<feature type="domain" description="C2H2-type" evidence="6">
    <location>
        <begin position="32"/>
        <end position="59"/>
    </location>
</feature>
<dbReference type="PANTHER" id="PTHR14003">
    <property type="entry name" value="TRANSCRIPTIONAL REPRESSOR PROTEIN YY"/>
    <property type="match status" value="1"/>
</dbReference>